<dbReference type="Pfam" id="PF13424">
    <property type="entry name" value="TPR_12"/>
    <property type="match status" value="3"/>
</dbReference>
<feature type="domain" description="Helicase C-terminal" evidence="9">
    <location>
        <begin position="1483"/>
        <end position="1647"/>
    </location>
</feature>
<dbReference type="PROSITE" id="PS50293">
    <property type="entry name" value="TPR_REGION"/>
    <property type="match status" value="3"/>
</dbReference>
<evidence type="ECO:0000259" key="8">
    <source>
        <dbReference type="PROSITE" id="PS51059"/>
    </source>
</evidence>
<sequence>MHSVFRIGQVKQIDGNNHLWQVDLTLTSDSDPQLHAVTESMRKEIKGSTGWHQLGHLMIKLGHFNKTEEQYDILLKQISDKTEKPLIYNFLGRIKERQGKYTEAITIYQEALEILQKTLPPNHLNLATSYNNIGPMYEKVGEYSTAFSYYEKALEIFRKTLPPNYYNLSAAYNNISFVCFKMGEYSKTLSYYEKVLEILQKILPSYHPDLATSYNNIGLLYSKVGEYSKALSFYEKLLEIRHKTLSANHLDLATSYNNIGLVCQEMGGYSKALSYYEKLLEIFQKTLTPNHPDLTASYNNIGGVYDDIGKYSKALSHYEKALEIFQKTLPLDHPNLAASYNNIGGVHNEMGEYLKALSCYDRALDILQRLVPTNHPHLLIVRKIISVFHLDIKSTNMAINEDTKKAQEGLKTIIDLVQKTFQELKRQPASPIDTLEDNAASSINFNTFSCSTADDKTMETLTVQIEHLFNEFLMTLSGYFREYIFNLLCEYQYHKSEKKFKQNFTIGNLLQFLNDLEAIRDSINAFKAAWDGKLNHVKEFLTKYPTYKDKPGPWGTTLLYSAAKNGHIELAKSLIVDIGCSVNAQNQQHIERALSFETITADDYKVIPKAGSTALHGACFEGHLDVVKCLVEYGANYFIRNQAEETPLENIETHGHITEYFKTIINPGYSIQRKSLPKAPIVQGSTIPGEDCIWEYKSLFDNEWLAFDINESKYLSESLVIKPGEKFQHEVHLNVDVADYSVSTIQFLRLQQSMDQHENLAWIRCRGSSILNFDCYALWQILFVKHPEAQSNNVMCLDFFDLPTMDDMKFRIQLNVWYNCDAKTNSTLDETMNNLKRYIDIDMDSIANEKLTFDLLKFSFKNKQSTISGFIRWTPKLVSNNEHNKTRPTNIDNFQLSTNSEPIPLTTRRLKEALHTTSTNISVEQREQMSIDDENYDNYVSSDNGNQENDLDDSIDLDSEDKINQSSRTHLLPLDALQIDEDTQTSTVLNNSENETDINQENYFNNSVANDSISQLSLPIKASTPSEETEALKKKLGEMNKENKKVKERLAQANTEVNSLFSLYDDMKDKNRTELEERKKEIDVMRLEQEEKEQKWLQIEKQTKQKYEEEIQSREQKMSVIIEEVTMLNEKQTNLETRIQTLKNMEETIKNCEYSGFHSQVMHDFILPKFDLLINYIKESTPNTDEYFIDKIPKLTFVETNDATYAVTLRGFPDHHTAFVAARNRIFSLSNSVNSAKEFYQRDINRIIRSINRTLTTVQADTNNWKQYCKILMQLLQEKGIEYVNRFNVYIKAKAKTLIEGSILGTSTPPWIELRRDTDDFRNEYPLPRRLPCTMISKRVNETIQTDTNDRSQKLAGWAVSGDQYNPTAKILYLTDGLLKERLLYDENLITIHTRVDKSIVFFIDEVHERTVNIDLCLALLAQLLTNRPGLKSKLKVIISSATLDSSVPRLFRQIPNISFAKFEMPQMATRYPVKKIARRNENILDIVLELYKKRERHDQILCFVNSVSEVNQCCRLLAELSQGTIGAVALVQSQSPKVQQANIETRSVFFSTTVAETSLTFPSLKYVIDTGMINVPVYDPDSKRTVLKEVRAAESTIKQRLGRLGRTRPGEYYYLYDFNIEDQRYPIPHIRQSDLTSIEFSLRRSPIRNGLHYMQKFFPDEPTPEAMNAAVDDLRKLVHRISGILEAAPSNEFTQHGICLAKLPDFGSLAMSKAVLAALKNYHCGRDLICLSSILSVLNTTNVLKSLPQNIKSSDGDFMTLLNIMNDVLLVKQSVQTDQFDLDRFCKAKGLDCIRHIIKQALDRYTSLEKAFHSSNNYRQQAQMQSGNWEYVAKSLLAGYSDNVFVSMKDLQEKTHQYGRYKDTTDLAVLDLQSTLVRPISEAPVSIVLARDVRYSTAVRSTAILSFIGEVKSSWIECSTKRSIKISDKELTHLRSVLPRLLHPKIRKQYPDIEKRIARITDSKRTMVDLYNGIRGRGATRETRMEAVAWIAVCKFHCKLEGGFVRDWVIGHYREPQQRTNNPKSWIQYRTTSNGQRIPCMNRDIVPADLDCHLPLDRYFDVDKFRDELYKFDLTCEVIREDWRYVLLIDDNAPTGPFTMDLIEPHVVLTHDRIDLDVSNLSLEKDYPHEIGMRIDITQSPYSIELETIVQNIMNKHFQVLRPLDNLVKDRIQRMTQRQWTQIGEPTNYIPRPYVKYNAVLAPLPPSSTLYQALLGKIKTIGNSVRIISIDEIKNPLLEDTYEAMKKIIARECKGNPNEQKLYHGTRGDAINGIVEAGFDDRFFSPTGAWGHGTYFADDPRTSHDFTAANPTNQTRVIFYNKVILGKESIMNQANNSLTSAPKGFHSVRGTKLSHREYIVYRYAQALPYLKITYIA</sequence>
<dbReference type="PANTHER" id="PTHR45641">
    <property type="entry name" value="TETRATRICOPEPTIDE REPEAT PROTEIN (AFU_ORTHOLOGUE AFUA_6G03870)"/>
    <property type="match status" value="1"/>
</dbReference>
<dbReference type="GO" id="GO:0003950">
    <property type="term" value="F:NAD+ poly-ADP-ribosyltransferase activity"/>
    <property type="evidence" value="ECO:0007669"/>
    <property type="project" value="UniProtKB-UniRule"/>
</dbReference>
<dbReference type="PANTHER" id="PTHR45641:SF19">
    <property type="entry name" value="NEPHROCYSTIN-3"/>
    <property type="match status" value="1"/>
</dbReference>
<keyword evidence="2 4" id="KW-0802">TPR repeat</keyword>
<keyword evidence="5" id="KW-0520">NAD</keyword>
<evidence type="ECO:0000313" key="10">
    <source>
        <dbReference type="EMBL" id="CAF1159434.1"/>
    </source>
</evidence>
<dbReference type="PROSITE" id="PS51194">
    <property type="entry name" value="HELICASE_CTER"/>
    <property type="match status" value="1"/>
</dbReference>
<feature type="repeat" description="ANK" evidence="3">
    <location>
        <begin position="554"/>
        <end position="587"/>
    </location>
</feature>
<evidence type="ECO:0000256" key="7">
    <source>
        <dbReference type="SAM" id="MobiDB-lite"/>
    </source>
</evidence>
<dbReference type="PROSITE" id="PS50297">
    <property type="entry name" value="ANK_REP_REGION"/>
    <property type="match status" value="1"/>
</dbReference>
<feature type="repeat" description="TPR" evidence="4">
    <location>
        <begin position="85"/>
        <end position="118"/>
    </location>
</feature>
<feature type="compositionally biased region" description="Polar residues" evidence="7">
    <location>
        <begin position="938"/>
        <end position="948"/>
    </location>
</feature>
<dbReference type="InterPro" id="IPR027417">
    <property type="entry name" value="P-loop_NTPase"/>
</dbReference>
<reference evidence="10" key="1">
    <citation type="submission" date="2021-02" db="EMBL/GenBank/DDBJ databases">
        <authorList>
            <person name="Nowell W R."/>
        </authorList>
    </citation>
    <scope>NUCLEOTIDE SEQUENCE</scope>
</reference>
<feature type="repeat" description="TPR" evidence="4">
    <location>
        <begin position="253"/>
        <end position="286"/>
    </location>
</feature>
<accession>A0A814TC56</accession>
<keyword evidence="3" id="KW-0040">ANK repeat</keyword>
<dbReference type="EMBL" id="CAJOBD010002822">
    <property type="protein sequence ID" value="CAF3910369.1"/>
    <property type="molecule type" value="Genomic_DNA"/>
</dbReference>
<dbReference type="Pfam" id="PF00271">
    <property type="entry name" value="Helicase_C"/>
    <property type="match status" value="1"/>
</dbReference>
<proteinExistence type="predicted"/>
<dbReference type="PROSITE" id="PS50088">
    <property type="entry name" value="ANK_REPEAT"/>
    <property type="match status" value="2"/>
</dbReference>
<dbReference type="Pfam" id="PF13374">
    <property type="entry name" value="TPR_10"/>
    <property type="match status" value="1"/>
</dbReference>
<dbReference type="SMART" id="SM00248">
    <property type="entry name" value="ANK"/>
    <property type="match status" value="2"/>
</dbReference>
<dbReference type="CDD" id="cd18791">
    <property type="entry name" value="SF2_C_RHA"/>
    <property type="match status" value="1"/>
</dbReference>
<evidence type="ECO:0000313" key="11">
    <source>
        <dbReference type="EMBL" id="CAF3910369.1"/>
    </source>
</evidence>
<dbReference type="InterPro" id="IPR011990">
    <property type="entry name" value="TPR-like_helical_dom_sf"/>
</dbReference>
<evidence type="ECO:0000256" key="3">
    <source>
        <dbReference type="PROSITE-ProRule" id="PRU00023"/>
    </source>
</evidence>
<dbReference type="InterPro" id="IPR002110">
    <property type="entry name" value="Ankyrin_rpt"/>
</dbReference>
<evidence type="ECO:0000256" key="6">
    <source>
        <dbReference type="SAM" id="Coils"/>
    </source>
</evidence>
<dbReference type="EC" id="2.4.2.-" evidence="5"/>
<dbReference type="Proteomes" id="UP000663864">
    <property type="component" value="Unassembled WGS sequence"/>
</dbReference>
<name>A0A814TC56_9BILA</name>
<feature type="region of interest" description="Disordered" evidence="7">
    <location>
        <begin position="918"/>
        <end position="957"/>
    </location>
</feature>
<comment type="caution">
    <text evidence="10">The sequence shown here is derived from an EMBL/GenBank/DDBJ whole genome shotgun (WGS) entry which is preliminary data.</text>
</comment>
<dbReference type="SUPFAM" id="SSF81901">
    <property type="entry name" value="HCP-like"/>
    <property type="match status" value="1"/>
</dbReference>
<evidence type="ECO:0000259" key="9">
    <source>
        <dbReference type="PROSITE" id="PS51194"/>
    </source>
</evidence>
<feature type="coiled-coil region" evidence="6">
    <location>
        <begin position="1029"/>
        <end position="1148"/>
    </location>
</feature>
<protein>
    <recommendedName>
        <fullName evidence="5">Poly [ADP-ribose] polymerase</fullName>
        <shortName evidence="5">PARP</shortName>
        <ecNumber evidence="5">2.4.2.-</ecNumber>
    </recommendedName>
</protein>
<dbReference type="Proteomes" id="UP000663836">
    <property type="component" value="Unassembled WGS sequence"/>
</dbReference>
<dbReference type="PROSITE" id="PS50005">
    <property type="entry name" value="TPR"/>
    <property type="match status" value="7"/>
</dbReference>
<dbReference type="Gene3D" id="3.90.228.10">
    <property type="match status" value="1"/>
</dbReference>
<dbReference type="InterPro" id="IPR019734">
    <property type="entry name" value="TPR_rpt"/>
</dbReference>
<feature type="repeat" description="TPR" evidence="4">
    <location>
        <begin position="337"/>
        <end position="370"/>
    </location>
</feature>
<dbReference type="Pfam" id="PF12796">
    <property type="entry name" value="Ank_2"/>
    <property type="match status" value="1"/>
</dbReference>
<keyword evidence="5" id="KW-0808">Transferase</keyword>
<dbReference type="InterPro" id="IPR012317">
    <property type="entry name" value="Poly(ADP-ribose)pol_cat_dom"/>
</dbReference>
<keyword evidence="6" id="KW-0175">Coiled coil</keyword>
<feature type="repeat" description="TPR" evidence="4">
    <location>
        <begin position="169"/>
        <end position="202"/>
    </location>
</feature>
<evidence type="ECO:0000256" key="2">
    <source>
        <dbReference type="ARBA" id="ARBA00022803"/>
    </source>
</evidence>
<dbReference type="SMART" id="SM00028">
    <property type="entry name" value="TPR"/>
    <property type="match status" value="8"/>
</dbReference>
<organism evidence="10 12">
    <name type="scientific">Rotaria sordida</name>
    <dbReference type="NCBI Taxonomy" id="392033"/>
    <lineage>
        <taxon>Eukaryota</taxon>
        <taxon>Metazoa</taxon>
        <taxon>Spiralia</taxon>
        <taxon>Gnathifera</taxon>
        <taxon>Rotifera</taxon>
        <taxon>Eurotatoria</taxon>
        <taxon>Bdelloidea</taxon>
        <taxon>Philodinida</taxon>
        <taxon>Philodinidae</taxon>
        <taxon>Rotaria</taxon>
    </lineage>
</organism>
<feature type="domain" description="PARP catalytic" evidence="8">
    <location>
        <begin position="2189"/>
        <end position="2377"/>
    </location>
</feature>
<feature type="repeat" description="TPR" evidence="4">
    <location>
        <begin position="295"/>
        <end position="328"/>
    </location>
</feature>
<dbReference type="PRINTS" id="PR00381">
    <property type="entry name" value="KINESINLIGHT"/>
</dbReference>
<evidence type="ECO:0000256" key="4">
    <source>
        <dbReference type="PROSITE-ProRule" id="PRU00339"/>
    </source>
</evidence>
<dbReference type="EMBL" id="CAJNOT010001180">
    <property type="protein sequence ID" value="CAF1159434.1"/>
    <property type="molecule type" value="Genomic_DNA"/>
</dbReference>
<keyword evidence="5" id="KW-0328">Glycosyltransferase</keyword>
<dbReference type="PROSITE" id="PS51059">
    <property type="entry name" value="PARP_CATALYTIC"/>
    <property type="match status" value="1"/>
</dbReference>
<feature type="repeat" description="TPR" evidence="4">
    <location>
        <begin position="127"/>
        <end position="160"/>
    </location>
</feature>
<dbReference type="SUPFAM" id="SSF48403">
    <property type="entry name" value="Ankyrin repeat"/>
    <property type="match status" value="1"/>
</dbReference>
<evidence type="ECO:0000256" key="5">
    <source>
        <dbReference type="RuleBase" id="RU362114"/>
    </source>
</evidence>
<dbReference type="InterPro" id="IPR036770">
    <property type="entry name" value="Ankyrin_rpt-contain_sf"/>
</dbReference>
<dbReference type="Gene3D" id="1.25.40.20">
    <property type="entry name" value="Ankyrin repeat-containing domain"/>
    <property type="match status" value="1"/>
</dbReference>
<dbReference type="Pfam" id="PF00644">
    <property type="entry name" value="PARP"/>
    <property type="match status" value="1"/>
</dbReference>
<keyword evidence="1" id="KW-0677">Repeat</keyword>
<dbReference type="SUPFAM" id="SSF52540">
    <property type="entry name" value="P-loop containing nucleoside triphosphate hydrolases"/>
    <property type="match status" value="1"/>
</dbReference>
<gene>
    <name evidence="11" type="ORF">JBS370_LOCUS21366</name>
    <name evidence="10" type="ORF">ZHD862_LOCUS20604</name>
</gene>
<dbReference type="SUPFAM" id="SSF48452">
    <property type="entry name" value="TPR-like"/>
    <property type="match status" value="1"/>
</dbReference>
<dbReference type="InterPro" id="IPR001650">
    <property type="entry name" value="Helicase_C-like"/>
</dbReference>
<dbReference type="SUPFAM" id="SSF56399">
    <property type="entry name" value="ADP-ribosylation"/>
    <property type="match status" value="1"/>
</dbReference>
<evidence type="ECO:0000313" key="12">
    <source>
        <dbReference type="Proteomes" id="UP000663864"/>
    </source>
</evidence>
<dbReference type="Gene3D" id="1.25.40.10">
    <property type="entry name" value="Tetratricopeptide repeat domain"/>
    <property type="match status" value="2"/>
</dbReference>
<dbReference type="Gene3D" id="3.40.50.300">
    <property type="entry name" value="P-loop containing nucleotide triphosphate hydrolases"/>
    <property type="match status" value="2"/>
</dbReference>
<feature type="repeat" description="ANK" evidence="3">
    <location>
        <begin position="610"/>
        <end position="642"/>
    </location>
</feature>
<evidence type="ECO:0000256" key="1">
    <source>
        <dbReference type="ARBA" id="ARBA00022737"/>
    </source>
</evidence>
<feature type="repeat" description="TPR" evidence="4">
    <location>
        <begin position="211"/>
        <end position="244"/>
    </location>
</feature>